<dbReference type="EMBL" id="DS268525">
    <property type="protein sequence ID" value="EFO85473.1"/>
    <property type="molecule type" value="Genomic_DNA"/>
</dbReference>
<name>E3N4E9_CAERE</name>
<gene>
    <name evidence="1" type="ORF">CRE_23025</name>
</gene>
<dbReference type="GeneID" id="9824686"/>
<dbReference type="OMA" id="METHILE"/>
<dbReference type="HOGENOM" id="CLU_950726_0_0_1"/>
<dbReference type="eggNOG" id="ENOG502TJ7M">
    <property type="taxonomic scope" value="Eukaryota"/>
</dbReference>
<dbReference type="CTD" id="9824686"/>
<organism evidence="2">
    <name type="scientific">Caenorhabditis remanei</name>
    <name type="common">Caenorhabditis vulgaris</name>
    <dbReference type="NCBI Taxonomy" id="31234"/>
    <lineage>
        <taxon>Eukaryota</taxon>
        <taxon>Metazoa</taxon>
        <taxon>Ecdysozoa</taxon>
        <taxon>Nematoda</taxon>
        <taxon>Chromadorea</taxon>
        <taxon>Rhabditida</taxon>
        <taxon>Rhabditina</taxon>
        <taxon>Rhabditomorpha</taxon>
        <taxon>Rhabditoidea</taxon>
        <taxon>Rhabditidae</taxon>
        <taxon>Peloderinae</taxon>
        <taxon>Caenorhabditis</taxon>
    </lineage>
</organism>
<dbReference type="KEGG" id="crq:GCK72_022448"/>
<accession>E3N4E9</accession>
<keyword evidence="2" id="KW-1185">Reference proteome</keyword>
<evidence type="ECO:0000313" key="1">
    <source>
        <dbReference type="EMBL" id="EFO85473.1"/>
    </source>
</evidence>
<protein>
    <submittedName>
        <fullName evidence="1">Uncharacterized protein</fullName>
    </submittedName>
</protein>
<sequence>MSAVFKLFQTKSLAAKNSDSPTRNLYLNFSNNNSQQSTAIDANGNTLEPKEFTFHCLICDYKSPVVQLKHRQECINSVDNRECPFCHHKRRNYLIEDHIEQCARATGKSTIETHKAIFTIRFSSQEIDDVLAQERNRILNEYKIQLVANYLLQVTPCLVCETSKLDENIYIHTVEGETFRRNAGNYLKTKIIPHYVSFLEIQKEEILQQKEALFVTHWRQNHPEDPVSERERASFMAKFGDMCEKSNEESVNKKMTEMDNIINEHAKILCKEMITVKKYLIFVCTCRCKPESD</sequence>
<dbReference type="RefSeq" id="XP_003096707.2">
    <property type="nucleotide sequence ID" value="XM_003096659.2"/>
</dbReference>
<proteinExistence type="predicted"/>
<evidence type="ECO:0000313" key="2">
    <source>
        <dbReference type="Proteomes" id="UP000008281"/>
    </source>
</evidence>
<dbReference type="Proteomes" id="UP000008281">
    <property type="component" value="Unassembled WGS sequence"/>
</dbReference>
<reference evidence="1" key="1">
    <citation type="submission" date="2007-07" db="EMBL/GenBank/DDBJ databases">
        <title>PCAP assembly of the Caenorhabditis remanei genome.</title>
        <authorList>
            <consortium name="The Caenorhabditis remanei Sequencing Consortium"/>
            <person name="Wilson R.K."/>
        </authorList>
    </citation>
    <scope>NUCLEOTIDE SEQUENCE [LARGE SCALE GENOMIC DNA]</scope>
    <source>
        <strain evidence="1">PB4641</strain>
    </source>
</reference>
<dbReference type="AlphaFoldDB" id="E3N4E9"/>